<dbReference type="EMBL" id="CAJVPY010020008">
    <property type="protein sequence ID" value="CAG8773834.1"/>
    <property type="molecule type" value="Genomic_DNA"/>
</dbReference>
<proteinExistence type="predicted"/>
<reference evidence="1" key="1">
    <citation type="submission" date="2021-06" db="EMBL/GenBank/DDBJ databases">
        <authorList>
            <person name="Kallberg Y."/>
            <person name="Tangrot J."/>
            <person name="Rosling A."/>
        </authorList>
    </citation>
    <scope>NUCLEOTIDE SEQUENCE</scope>
    <source>
        <strain evidence="1">MA453B</strain>
    </source>
</reference>
<gene>
    <name evidence="1" type="ORF">DERYTH_LOCUS18954</name>
</gene>
<dbReference type="AlphaFoldDB" id="A0A9N9NZ87"/>
<sequence>MGWLNGVNISRTEVIDRLSYVDIGSIEAMKRLNNIGVGKIKAISGQDIGASGIGYIKIMSGIDVGSIKDMSSGIKVGGTSVGVLDNRYYR</sequence>
<dbReference type="Proteomes" id="UP000789405">
    <property type="component" value="Unassembled WGS sequence"/>
</dbReference>
<comment type="caution">
    <text evidence="1">The sequence shown here is derived from an EMBL/GenBank/DDBJ whole genome shotgun (WGS) entry which is preliminary data.</text>
</comment>
<feature type="non-terminal residue" evidence="1">
    <location>
        <position position="90"/>
    </location>
</feature>
<evidence type="ECO:0000313" key="1">
    <source>
        <dbReference type="EMBL" id="CAG8773834.1"/>
    </source>
</evidence>
<dbReference type="OrthoDB" id="10424930at2759"/>
<keyword evidence="2" id="KW-1185">Reference proteome</keyword>
<evidence type="ECO:0000313" key="2">
    <source>
        <dbReference type="Proteomes" id="UP000789405"/>
    </source>
</evidence>
<accession>A0A9N9NZ87</accession>
<protein>
    <submittedName>
        <fullName evidence="1">28106_t:CDS:1</fullName>
    </submittedName>
</protein>
<name>A0A9N9NZ87_9GLOM</name>
<organism evidence="1 2">
    <name type="scientific">Dentiscutata erythropus</name>
    <dbReference type="NCBI Taxonomy" id="1348616"/>
    <lineage>
        <taxon>Eukaryota</taxon>
        <taxon>Fungi</taxon>
        <taxon>Fungi incertae sedis</taxon>
        <taxon>Mucoromycota</taxon>
        <taxon>Glomeromycotina</taxon>
        <taxon>Glomeromycetes</taxon>
        <taxon>Diversisporales</taxon>
        <taxon>Gigasporaceae</taxon>
        <taxon>Dentiscutata</taxon>
    </lineage>
</organism>